<dbReference type="RefSeq" id="WP_063242343.1">
    <property type="nucleotide sequence ID" value="NZ_CP168967.1"/>
</dbReference>
<dbReference type="InterPro" id="IPR051683">
    <property type="entry name" value="Enoyl-CoA_Hydratase/Isomerase"/>
</dbReference>
<evidence type="ECO:0000313" key="3">
    <source>
        <dbReference type="Proteomes" id="UP000075391"/>
    </source>
</evidence>
<dbReference type="InterPro" id="IPR001753">
    <property type="entry name" value="Enoyl-CoA_hydra/iso"/>
</dbReference>
<protein>
    <submittedName>
        <fullName evidence="2">Enoyl-CoA hydratase</fullName>
    </submittedName>
</protein>
<dbReference type="Gene3D" id="3.90.226.10">
    <property type="entry name" value="2-enoyl-CoA Hydratase, Chain A, domain 1"/>
    <property type="match status" value="1"/>
</dbReference>
<name>A0A150WVY0_BDEBC</name>
<dbReference type="SUPFAM" id="SSF52096">
    <property type="entry name" value="ClpP/crotonase"/>
    <property type="match status" value="1"/>
</dbReference>
<reference evidence="2 3" key="1">
    <citation type="submission" date="2016-03" db="EMBL/GenBank/DDBJ databases">
        <authorList>
            <person name="Ploux O."/>
        </authorList>
    </citation>
    <scope>NUCLEOTIDE SEQUENCE [LARGE SCALE GENOMIC DNA]</scope>
    <source>
        <strain evidence="2 3">BER2</strain>
    </source>
</reference>
<dbReference type="PANTHER" id="PTHR42964">
    <property type="entry name" value="ENOYL-COA HYDRATASE"/>
    <property type="match status" value="1"/>
</dbReference>
<dbReference type="PANTHER" id="PTHR42964:SF1">
    <property type="entry name" value="POLYKETIDE BIOSYNTHESIS ENOYL-COA HYDRATASE PKSH-RELATED"/>
    <property type="match status" value="1"/>
</dbReference>
<dbReference type="Gene3D" id="1.10.12.10">
    <property type="entry name" value="Lyase 2-enoyl-coa Hydratase, Chain A, domain 2"/>
    <property type="match status" value="1"/>
</dbReference>
<accession>A0A150WVY0</accession>
<organism evidence="2 3">
    <name type="scientific">Bdellovibrio bacteriovorus</name>
    <dbReference type="NCBI Taxonomy" id="959"/>
    <lineage>
        <taxon>Bacteria</taxon>
        <taxon>Pseudomonadati</taxon>
        <taxon>Bdellovibrionota</taxon>
        <taxon>Bdellovibrionia</taxon>
        <taxon>Bdellovibrionales</taxon>
        <taxon>Pseudobdellovibrionaceae</taxon>
        <taxon>Bdellovibrio</taxon>
    </lineage>
</organism>
<dbReference type="OrthoDB" id="5290626at2"/>
<evidence type="ECO:0000313" key="2">
    <source>
        <dbReference type="EMBL" id="KYG70566.1"/>
    </source>
</evidence>
<comment type="caution">
    <text evidence="2">The sequence shown here is derived from an EMBL/GenBank/DDBJ whole genome shotgun (WGS) entry which is preliminary data.</text>
</comment>
<proteinExistence type="inferred from homology"/>
<evidence type="ECO:0000256" key="1">
    <source>
        <dbReference type="ARBA" id="ARBA00005254"/>
    </source>
</evidence>
<dbReference type="GO" id="GO:0003824">
    <property type="term" value="F:catalytic activity"/>
    <property type="evidence" value="ECO:0007669"/>
    <property type="project" value="UniProtKB-ARBA"/>
</dbReference>
<sequence>MSFVVVTEMNQVAYVKLHRPDVRNAFNPEMIEELTQTFRNLNGRKDLRAVVLQGEGKAFCAGADLNWMREMVNFSFEQNREDSLKLFHMFETMAQCLLPVIGMVHGAAFGGALGLVAICDEVIAEEGTQFCFSEVKLGIAPAVISSFVNRKAVAGKVRPLMLSGVVFNAHVAQQAGLVTEVVPPGEGHTAVQKVVHNYLQCGPEAVRETKKLLNDLNFMSWSQQKDATTLLIAERRVSTEGQEGLKSFLEKREPSWRSQ</sequence>
<dbReference type="CDD" id="cd06558">
    <property type="entry name" value="crotonase-like"/>
    <property type="match status" value="1"/>
</dbReference>
<gene>
    <name evidence="2" type="ORF">AZI85_01085</name>
</gene>
<dbReference type="Proteomes" id="UP000075391">
    <property type="component" value="Unassembled WGS sequence"/>
</dbReference>
<dbReference type="InterPro" id="IPR014748">
    <property type="entry name" value="Enoyl-CoA_hydra_C"/>
</dbReference>
<dbReference type="AlphaFoldDB" id="A0A150WVY0"/>
<comment type="similarity">
    <text evidence="1">Belongs to the enoyl-CoA hydratase/isomerase family.</text>
</comment>
<dbReference type="Pfam" id="PF00378">
    <property type="entry name" value="ECH_1"/>
    <property type="match status" value="1"/>
</dbReference>
<dbReference type="InterPro" id="IPR029045">
    <property type="entry name" value="ClpP/crotonase-like_dom_sf"/>
</dbReference>
<dbReference type="EMBL" id="LUKF01000001">
    <property type="protein sequence ID" value="KYG70566.1"/>
    <property type="molecule type" value="Genomic_DNA"/>
</dbReference>